<feature type="active site" evidence="5">
    <location>
        <position position="127"/>
    </location>
</feature>
<dbReference type="PROSITE" id="PS00095">
    <property type="entry name" value="C5_MTASE_2"/>
    <property type="match status" value="1"/>
</dbReference>
<keyword evidence="1 5" id="KW-0489">Methyltransferase</keyword>
<protein>
    <recommendedName>
        <fullName evidence="7">Cytosine-specific methyltransferase</fullName>
        <ecNumber evidence="7">2.1.1.37</ecNumber>
    </recommendedName>
</protein>
<dbReference type="Pfam" id="PF00145">
    <property type="entry name" value="DNA_methylase"/>
    <property type="match status" value="1"/>
</dbReference>
<dbReference type="InterPro" id="IPR050750">
    <property type="entry name" value="C5-MTase"/>
</dbReference>
<dbReference type="Gene3D" id="3.40.50.150">
    <property type="entry name" value="Vaccinia Virus protein VP39"/>
    <property type="match status" value="1"/>
</dbReference>
<dbReference type="PANTHER" id="PTHR46098">
    <property type="entry name" value="TRNA (CYTOSINE(38)-C(5))-METHYLTRANSFERASE"/>
    <property type="match status" value="1"/>
</dbReference>
<dbReference type="InterPro" id="IPR001525">
    <property type="entry name" value="C5_MeTfrase"/>
</dbReference>
<comment type="similarity">
    <text evidence="5 6">Belongs to the class I-like SAM-binding methyltransferase superfamily. C5-methyltransferase family.</text>
</comment>
<dbReference type="PROSITE" id="PS51679">
    <property type="entry name" value="SAM_MT_C5"/>
    <property type="match status" value="1"/>
</dbReference>
<keyword evidence="9" id="KW-1185">Reference proteome</keyword>
<dbReference type="GO" id="GO:0003886">
    <property type="term" value="F:DNA (cytosine-5-)-methyltransferase activity"/>
    <property type="evidence" value="ECO:0007669"/>
    <property type="project" value="UniProtKB-EC"/>
</dbReference>
<evidence type="ECO:0000256" key="3">
    <source>
        <dbReference type="ARBA" id="ARBA00022691"/>
    </source>
</evidence>
<sequence>MSAPRLHNTRKLAHAEKDLKHFSPARIAQPAEQTAHNRSVAGSNPATRTKICLLDLFAGIGGFHLGFKRAGIEIKKSAFSEIDKFAVSVYKRNFPESEALGDVRNINGTAFSELGGKPDIITFGSPCQDLSLAGKRRGLKGQRSGLFFEAIRVIEKIQPKYFIWENVKGAFSSNGGRDFYQVLEAVTNAGYDCQWQLLNTAWFLPQNRERIYLVGYARGAGRPKVFPFGETDAKDFHRNKTEKTIREVAGTQTDRQYASWNGTYLKELIGSDKQGQRVYSVDRASVTLNSGGGGWGANTGLYAIHNLQPRHGKGNGGKGRLMKTADSSYCVNTNNGQAIEMYSGIRKLTPVECERLQGFPDGWTRYGDDGKEISDSQRYKMCGNAVTVNVVEAIARKLFYSEVCYA</sequence>
<dbReference type="AlphaFoldDB" id="A0A388T919"/>
<comment type="caution">
    <text evidence="8">The sequence shown here is derived from an EMBL/GenBank/DDBJ whole genome shotgun (WGS) entry which is preliminary data.</text>
</comment>
<evidence type="ECO:0000256" key="6">
    <source>
        <dbReference type="RuleBase" id="RU000416"/>
    </source>
</evidence>
<dbReference type="InterPro" id="IPR031303">
    <property type="entry name" value="C5_meth_CS"/>
</dbReference>
<keyword evidence="2 5" id="KW-0808">Transferase</keyword>
<dbReference type="Gene3D" id="3.90.120.10">
    <property type="entry name" value="DNA Methylase, subunit A, domain 2"/>
    <property type="match status" value="1"/>
</dbReference>
<dbReference type="NCBIfam" id="TIGR00675">
    <property type="entry name" value="dcm"/>
    <property type="match status" value="1"/>
</dbReference>
<evidence type="ECO:0000256" key="7">
    <source>
        <dbReference type="RuleBase" id="RU000417"/>
    </source>
</evidence>
<dbReference type="PROSITE" id="PS00094">
    <property type="entry name" value="C5_MTASE_1"/>
    <property type="match status" value="1"/>
</dbReference>
<evidence type="ECO:0000256" key="1">
    <source>
        <dbReference type="ARBA" id="ARBA00022603"/>
    </source>
</evidence>
<evidence type="ECO:0000313" key="9">
    <source>
        <dbReference type="Proteomes" id="UP000269352"/>
    </source>
</evidence>
<evidence type="ECO:0000256" key="4">
    <source>
        <dbReference type="ARBA" id="ARBA00022747"/>
    </source>
</evidence>
<reference evidence="8 9" key="1">
    <citation type="journal article" date="2019" name="ISME J.">
        <title>Genome analyses of uncultured TG2/ZB3 bacteria in 'Margulisbacteria' specifically attached to ectosymbiotic spirochetes of protists in the termite gut.</title>
        <authorList>
            <person name="Utami Y.D."/>
            <person name="Kuwahara H."/>
            <person name="Igai K."/>
            <person name="Murakami T."/>
            <person name="Sugaya K."/>
            <person name="Morikawa T."/>
            <person name="Nagura Y."/>
            <person name="Yuki M."/>
            <person name="Deevong P."/>
            <person name="Inoue T."/>
            <person name="Kihara K."/>
            <person name="Lo N."/>
            <person name="Yamada A."/>
            <person name="Ohkuma M."/>
            <person name="Hongoh Y."/>
        </authorList>
    </citation>
    <scope>NUCLEOTIDE SEQUENCE [LARGE SCALE GENOMIC DNA]</scope>
    <source>
        <strain evidence="8">NkOx7-01</strain>
    </source>
</reference>
<dbReference type="EC" id="2.1.1.37" evidence="7"/>
<dbReference type="Proteomes" id="UP000269352">
    <property type="component" value="Unassembled WGS sequence"/>
</dbReference>
<organism evidence="8 9">
    <name type="scientific">Termititenax aidoneus</name>
    <dbReference type="NCBI Taxonomy" id="2218524"/>
    <lineage>
        <taxon>Bacteria</taxon>
        <taxon>Bacillati</taxon>
        <taxon>Candidatus Margulisiibacteriota</taxon>
        <taxon>Candidatus Termititenacia</taxon>
        <taxon>Candidatus Termititenacales</taxon>
        <taxon>Candidatus Termititenacaceae</taxon>
        <taxon>Candidatus Termititenax</taxon>
    </lineage>
</organism>
<dbReference type="CDD" id="cd00315">
    <property type="entry name" value="Cyt_C5_DNA_methylase"/>
    <property type="match status" value="1"/>
</dbReference>
<gene>
    <name evidence="8" type="primary">dcm</name>
    <name evidence="8" type="ORF">NO1_0557</name>
</gene>
<dbReference type="GO" id="GO:0009307">
    <property type="term" value="P:DNA restriction-modification system"/>
    <property type="evidence" value="ECO:0007669"/>
    <property type="project" value="UniProtKB-KW"/>
</dbReference>
<dbReference type="SUPFAM" id="SSF53335">
    <property type="entry name" value="S-adenosyl-L-methionine-dependent methyltransferases"/>
    <property type="match status" value="1"/>
</dbReference>
<accession>A0A388T919</accession>
<evidence type="ECO:0000256" key="5">
    <source>
        <dbReference type="PROSITE-ProRule" id="PRU01016"/>
    </source>
</evidence>
<dbReference type="PANTHER" id="PTHR46098:SF1">
    <property type="entry name" value="TRNA (CYTOSINE(38)-C(5))-METHYLTRANSFERASE"/>
    <property type="match status" value="1"/>
</dbReference>
<evidence type="ECO:0000313" key="8">
    <source>
        <dbReference type="EMBL" id="GBR73122.1"/>
    </source>
</evidence>
<comment type="catalytic activity">
    <reaction evidence="7">
        <text>a 2'-deoxycytidine in DNA + S-adenosyl-L-methionine = a 5-methyl-2'-deoxycytidine in DNA + S-adenosyl-L-homocysteine + H(+)</text>
        <dbReference type="Rhea" id="RHEA:13681"/>
        <dbReference type="Rhea" id="RHEA-COMP:11369"/>
        <dbReference type="Rhea" id="RHEA-COMP:11370"/>
        <dbReference type="ChEBI" id="CHEBI:15378"/>
        <dbReference type="ChEBI" id="CHEBI:57856"/>
        <dbReference type="ChEBI" id="CHEBI:59789"/>
        <dbReference type="ChEBI" id="CHEBI:85452"/>
        <dbReference type="ChEBI" id="CHEBI:85454"/>
        <dbReference type="EC" id="2.1.1.37"/>
    </reaction>
</comment>
<evidence type="ECO:0000256" key="2">
    <source>
        <dbReference type="ARBA" id="ARBA00022679"/>
    </source>
</evidence>
<dbReference type="InterPro" id="IPR018117">
    <property type="entry name" value="C5_DNA_meth_AS"/>
</dbReference>
<keyword evidence="3 5" id="KW-0949">S-adenosyl-L-methionine</keyword>
<name>A0A388T919_TERA1</name>
<dbReference type="GO" id="GO:0032259">
    <property type="term" value="P:methylation"/>
    <property type="evidence" value="ECO:0007669"/>
    <property type="project" value="UniProtKB-KW"/>
</dbReference>
<dbReference type="EMBL" id="BGZN01000006">
    <property type="protein sequence ID" value="GBR73122.1"/>
    <property type="molecule type" value="Genomic_DNA"/>
</dbReference>
<dbReference type="AntiFam" id="ANF00010">
    <property type="entry name" value="tRNA translation"/>
</dbReference>
<keyword evidence="4" id="KW-0680">Restriction system</keyword>
<proteinExistence type="inferred from homology"/>
<dbReference type="InterPro" id="IPR029063">
    <property type="entry name" value="SAM-dependent_MTases_sf"/>
</dbReference>
<dbReference type="PRINTS" id="PR00105">
    <property type="entry name" value="C5METTRFRASE"/>
</dbReference>